<evidence type="ECO:0000313" key="1">
    <source>
        <dbReference type="EMBL" id="VEL43424.1"/>
    </source>
</evidence>
<comment type="caution">
    <text evidence="1">The sequence shown here is derived from an EMBL/GenBank/DDBJ whole genome shotgun (WGS) entry which is preliminary data.</text>
</comment>
<gene>
    <name evidence="1" type="ORF">PXEA_LOCUS36864</name>
</gene>
<keyword evidence="2" id="KW-1185">Reference proteome</keyword>
<reference evidence="1" key="1">
    <citation type="submission" date="2018-11" db="EMBL/GenBank/DDBJ databases">
        <authorList>
            <consortium name="Pathogen Informatics"/>
        </authorList>
    </citation>
    <scope>NUCLEOTIDE SEQUENCE</scope>
</reference>
<evidence type="ECO:0000313" key="2">
    <source>
        <dbReference type="Proteomes" id="UP000784294"/>
    </source>
</evidence>
<dbReference type="AlphaFoldDB" id="A0A3S5B1U3"/>
<sequence>MERSRADSKLKIDRFLINEASNADVCNIEGVESYDQAVFEQGWFSFFVLRLSGVLSQADSAFKKHIDDKSIKIEGKLKKILEDIE</sequence>
<name>A0A3S5B1U3_9PLAT</name>
<accession>A0A3S5B1U3</accession>
<proteinExistence type="predicted"/>
<protein>
    <submittedName>
        <fullName evidence="1">Uncharacterized protein</fullName>
    </submittedName>
</protein>
<dbReference type="Proteomes" id="UP000784294">
    <property type="component" value="Unassembled WGS sequence"/>
</dbReference>
<dbReference type="EMBL" id="CAAALY010281270">
    <property type="protein sequence ID" value="VEL43424.1"/>
    <property type="molecule type" value="Genomic_DNA"/>
</dbReference>
<organism evidence="1 2">
    <name type="scientific">Protopolystoma xenopodis</name>
    <dbReference type="NCBI Taxonomy" id="117903"/>
    <lineage>
        <taxon>Eukaryota</taxon>
        <taxon>Metazoa</taxon>
        <taxon>Spiralia</taxon>
        <taxon>Lophotrochozoa</taxon>
        <taxon>Platyhelminthes</taxon>
        <taxon>Monogenea</taxon>
        <taxon>Polyopisthocotylea</taxon>
        <taxon>Polystomatidea</taxon>
        <taxon>Polystomatidae</taxon>
        <taxon>Protopolystoma</taxon>
    </lineage>
</organism>